<dbReference type="EMBL" id="CP036316">
    <property type="protein sequence ID" value="QDT63461.1"/>
    <property type="molecule type" value="Genomic_DNA"/>
</dbReference>
<evidence type="ECO:0000256" key="3">
    <source>
        <dbReference type="ARBA" id="ARBA00022692"/>
    </source>
</evidence>
<name>A0A517T547_9PLAN</name>
<dbReference type="Pfam" id="PF01694">
    <property type="entry name" value="Rhomboid"/>
    <property type="match status" value="1"/>
</dbReference>
<comment type="subcellular location">
    <subcellularLocation>
        <location evidence="1">Membrane</location>
        <topology evidence="1">Multi-pass membrane protein</topology>
    </subcellularLocation>
</comment>
<accession>A0A517T547</accession>
<protein>
    <submittedName>
        <fullName evidence="9">Rhomboid family protein</fullName>
    </submittedName>
</protein>
<evidence type="ECO:0000256" key="7">
    <source>
        <dbReference type="SAM" id="Phobius"/>
    </source>
</evidence>
<dbReference type="SUPFAM" id="SSF144091">
    <property type="entry name" value="Rhomboid-like"/>
    <property type="match status" value="1"/>
</dbReference>
<keyword evidence="3 7" id="KW-0812">Transmembrane</keyword>
<evidence type="ECO:0000259" key="8">
    <source>
        <dbReference type="Pfam" id="PF01694"/>
    </source>
</evidence>
<dbReference type="GO" id="GO:0016020">
    <property type="term" value="C:membrane"/>
    <property type="evidence" value="ECO:0007669"/>
    <property type="project" value="UniProtKB-SubCell"/>
</dbReference>
<dbReference type="GO" id="GO:0006465">
    <property type="term" value="P:signal peptide processing"/>
    <property type="evidence" value="ECO:0007669"/>
    <property type="project" value="TreeGrafter"/>
</dbReference>
<dbReference type="Proteomes" id="UP000319976">
    <property type="component" value="Chromosome"/>
</dbReference>
<feature type="transmembrane region" description="Helical" evidence="7">
    <location>
        <begin position="12"/>
        <end position="30"/>
    </location>
</feature>
<evidence type="ECO:0000313" key="9">
    <source>
        <dbReference type="EMBL" id="QDT63461.1"/>
    </source>
</evidence>
<dbReference type="OrthoDB" id="9813074at2"/>
<feature type="transmembrane region" description="Helical" evidence="7">
    <location>
        <begin position="186"/>
        <end position="209"/>
    </location>
</feature>
<evidence type="ECO:0000256" key="6">
    <source>
        <dbReference type="ARBA" id="ARBA00023136"/>
    </source>
</evidence>
<keyword evidence="10" id="KW-1185">Reference proteome</keyword>
<evidence type="ECO:0000256" key="1">
    <source>
        <dbReference type="ARBA" id="ARBA00004141"/>
    </source>
</evidence>
<dbReference type="InterPro" id="IPR035952">
    <property type="entry name" value="Rhomboid-like_sf"/>
</dbReference>
<feature type="transmembrane region" description="Helical" evidence="7">
    <location>
        <begin position="159"/>
        <end position="179"/>
    </location>
</feature>
<reference evidence="9 10" key="1">
    <citation type="submission" date="2019-02" db="EMBL/GenBank/DDBJ databases">
        <title>Deep-cultivation of Planctomycetes and their phenomic and genomic characterization uncovers novel biology.</title>
        <authorList>
            <person name="Wiegand S."/>
            <person name="Jogler M."/>
            <person name="Boedeker C."/>
            <person name="Pinto D."/>
            <person name="Vollmers J."/>
            <person name="Rivas-Marin E."/>
            <person name="Kohn T."/>
            <person name="Peeters S.H."/>
            <person name="Heuer A."/>
            <person name="Rast P."/>
            <person name="Oberbeckmann S."/>
            <person name="Bunk B."/>
            <person name="Jeske O."/>
            <person name="Meyerdierks A."/>
            <person name="Storesund J.E."/>
            <person name="Kallscheuer N."/>
            <person name="Luecker S."/>
            <person name="Lage O.M."/>
            <person name="Pohl T."/>
            <person name="Merkel B.J."/>
            <person name="Hornburger P."/>
            <person name="Mueller R.-W."/>
            <person name="Bruemmer F."/>
            <person name="Labrenz M."/>
            <person name="Spormann A.M."/>
            <person name="Op den Camp H."/>
            <person name="Overmann J."/>
            <person name="Amann R."/>
            <person name="Jetten M.S.M."/>
            <person name="Mascher T."/>
            <person name="Medema M.H."/>
            <person name="Devos D.P."/>
            <person name="Kaster A.-K."/>
            <person name="Ovreas L."/>
            <person name="Rohde M."/>
            <person name="Galperin M.Y."/>
            <person name="Jogler C."/>
        </authorList>
    </citation>
    <scope>NUCLEOTIDE SEQUENCE [LARGE SCALE GENOMIC DNA]</scope>
    <source>
        <strain evidence="9 10">V22</strain>
    </source>
</reference>
<comment type="similarity">
    <text evidence="2">Belongs to the peptidase S54 family.</text>
</comment>
<evidence type="ECO:0000256" key="4">
    <source>
        <dbReference type="ARBA" id="ARBA00022801"/>
    </source>
</evidence>
<dbReference type="AlphaFoldDB" id="A0A517T547"/>
<dbReference type="InterPro" id="IPR050925">
    <property type="entry name" value="Rhomboid_protease_S54"/>
</dbReference>
<dbReference type="GO" id="GO:0004252">
    <property type="term" value="F:serine-type endopeptidase activity"/>
    <property type="evidence" value="ECO:0007669"/>
    <property type="project" value="InterPro"/>
</dbReference>
<feature type="transmembrane region" description="Helical" evidence="7">
    <location>
        <begin position="97"/>
        <end position="122"/>
    </location>
</feature>
<keyword evidence="5 7" id="KW-1133">Transmembrane helix</keyword>
<dbReference type="PANTHER" id="PTHR43731">
    <property type="entry name" value="RHOMBOID PROTEASE"/>
    <property type="match status" value="1"/>
</dbReference>
<feature type="transmembrane region" description="Helical" evidence="7">
    <location>
        <begin position="134"/>
        <end position="153"/>
    </location>
</feature>
<keyword evidence="6 7" id="KW-0472">Membrane</keyword>
<sequence>MFPLRDNIPASSTPFVNYTIIGICSVLWLLQLSEKDQLIDQLAMIPARVLNSNAVVELPVKQEIIVDRNGRPVRAADGRVKVQIITRKADPPLVPGWATMLTCVFLHGSWLHIIGNMWFLWVFGDNVEDRLGHVGYVIFYLGCGVAASLSHYLTAMNSMIPTVGASGAIAGVMGAYLLFYPKARVLTLVPIFFIIQIIVIPAPIFLGIWFVLQLYSGTAAITAAETTGVAWWAHIGGFAVGAAYAWIMKQTHIARPAVERIRPGTDRTVYYQGAPFRVRDRRDVGRD</sequence>
<keyword evidence="4" id="KW-0378">Hydrolase</keyword>
<dbReference type="InterPro" id="IPR022764">
    <property type="entry name" value="Peptidase_S54_rhomboid_dom"/>
</dbReference>
<evidence type="ECO:0000256" key="5">
    <source>
        <dbReference type="ARBA" id="ARBA00022989"/>
    </source>
</evidence>
<dbReference type="Gene3D" id="1.20.1540.10">
    <property type="entry name" value="Rhomboid-like"/>
    <property type="match status" value="1"/>
</dbReference>
<gene>
    <name evidence="9" type="ORF">V22_06830</name>
</gene>
<feature type="domain" description="Peptidase S54 rhomboid" evidence="8">
    <location>
        <begin position="97"/>
        <end position="249"/>
    </location>
</feature>
<evidence type="ECO:0000256" key="2">
    <source>
        <dbReference type="ARBA" id="ARBA00009045"/>
    </source>
</evidence>
<proteinExistence type="inferred from homology"/>
<dbReference type="RefSeq" id="WP_145259797.1">
    <property type="nucleotide sequence ID" value="NZ_CP036316.1"/>
</dbReference>
<evidence type="ECO:0000313" key="10">
    <source>
        <dbReference type="Proteomes" id="UP000319976"/>
    </source>
</evidence>
<feature type="transmembrane region" description="Helical" evidence="7">
    <location>
        <begin position="229"/>
        <end position="247"/>
    </location>
</feature>
<dbReference type="PANTHER" id="PTHR43731:SF14">
    <property type="entry name" value="PRESENILIN-ASSOCIATED RHOMBOID-LIKE PROTEIN, MITOCHONDRIAL"/>
    <property type="match status" value="1"/>
</dbReference>
<dbReference type="KEGG" id="chya:V22_06830"/>
<organism evidence="9 10">
    <name type="scientific">Calycomorphotria hydatis</name>
    <dbReference type="NCBI Taxonomy" id="2528027"/>
    <lineage>
        <taxon>Bacteria</taxon>
        <taxon>Pseudomonadati</taxon>
        <taxon>Planctomycetota</taxon>
        <taxon>Planctomycetia</taxon>
        <taxon>Planctomycetales</taxon>
        <taxon>Planctomycetaceae</taxon>
        <taxon>Calycomorphotria</taxon>
    </lineage>
</organism>